<accession>C4XZS5</accession>
<evidence type="ECO:0000313" key="2">
    <source>
        <dbReference type="Proteomes" id="UP000007703"/>
    </source>
</evidence>
<dbReference type="InParanoid" id="C4XZS5"/>
<evidence type="ECO:0000313" key="1">
    <source>
        <dbReference type="EMBL" id="EEQ37333.1"/>
    </source>
</evidence>
<dbReference type="VEuPathDB" id="FungiDB:CLUG_01457"/>
<protein>
    <submittedName>
        <fullName evidence="1">Uncharacterized protein</fullName>
    </submittedName>
</protein>
<dbReference type="EMBL" id="CH408077">
    <property type="protein sequence ID" value="EEQ37333.1"/>
    <property type="molecule type" value="Genomic_DNA"/>
</dbReference>
<proteinExistence type="predicted"/>
<organism evidence="1 2">
    <name type="scientific">Clavispora lusitaniae (strain ATCC 42720)</name>
    <name type="common">Yeast</name>
    <name type="synonym">Candida lusitaniae</name>
    <dbReference type="NCBI Taxonomy" id="306902"/>
    <lineage>
        <taxon>Eukaryota</taxon>
        <taxon>Fungi</taxon>
        <taxon>Dikarya</taxon>
        <taxon>Ascomycota</taxon>
        <taxon>Saccharomycotina</taxon>
        <taxon>Pichiomycetes</taxon>
        <taxon>Metschnikowiaceae</taxon>
        <taxon>Clavispora</taxon>
    </lineage>
</organism>
<dbReference type="Proteomes" id="UP000007703">
    <property type="component" value="Unassembled WGS sequence"/>
</dbReference>
<sequence>MFHIINNLGLLHRSSFVVHAVCVTEIHYIWVIDVRVDRSSHVIVVVGSFLPLRRCSFRRCIHWVQPLIMEKFNLGSNGLSAMHHCSVISFHFDGRCKFLIEQLSLYLSLLRSCNVSFHCFRIDRWNFRSSHFGNKVVFELPFVNGSLRGQSIRVNCRRISFSFDTEGHVNSTLSWRSQNGVCCFKTHC</sequence>
<reference evidence="1 2" key="1">
    <citation type="journal article" date="2009" name="Nature">
        <title>Evolution of pathogenicity and sexual reproduction in eight Candida genomes.</title>
        <authorList>
            <person name="Butler G."/>
            <person name="Rasmussen M.D."/>
            <person name="Lin M.F."/>
            <person name="Santos M.A."/>
            <person name="Sakthikumar S."/>
            <person name="Munro C.A."/>
            <person name="Rheinbay E."/>
            <person name="Grabherr M."/>
            <person name="Forche A."/>
            <person name="Reedy J.L."/>
            <person name="Agrafioti I."/>
            <person name="Arnaud M.B."/>
            <person name="Bates S."/>
            <person name="Brown A.J."/>
            <person name="Brunke S."/>
            <person name="Costanzo M.C."/>
            <person name="Fitzpatrick D.A."/>
            <person name="de Groot P.W."/>
            <person name="Harris D."/>
            <person name="Hoyer L.L."/>
            <person name="Hube B."/>
            <person name="Klis F.M."/>
            <person name="Kodira C."/>
            <person name="Lennard N."/>
            <person name="Logue M.E."/>
            <person name="Martin R."/>
            <person name="Neiman A.M."/>
            <person name="Nikolaou E."/>
            <person name="Quail M.A."/>
            <person name="Quinn J."/>
            <person name="Santos M.C."/>
            <person name="Schmitzberger F.F."/>
            <person name="Sherlock G."/>
            <person name="Shah P."/>
            <person name="Silverstein K.A."/>
            <person name="Skrzypek M.S."/>
            <person name="Soll D."/>
            <person name="Staggs R."/>
            <person name="Stansfield I."/>
            <person name="Stumpf M.P."/>
            <person name="Sudbery P.E."/>
            <person name="Srikantha T."/>
            <person name="Zeng Q."/>
            <person name="Berman J."/>
            <person name="Berriman M."/>
            <person name="Heitman J."/>
            <person name="Gow N.A."/>
            <person name="Lorenz M.C."/>
            <person name="Birren B.W."/>
            <person name="Kellis M."/>
            <person name="Cuomo C.A."/>
        </authorList>
    </citation>
    <scope>NUCLEOTIDE SEQUENCE [LARGE SCALE GENOMIC DNA]</scope>
    <source>
        <strain evidence="1 2">ATCC 42720</strain>
    </source>
</reference>
<dbReference type="KEGG" id="clu:CLUG_01457"/>
<gene>
    <name evidence="1" type="ORF">CLUG_01457</name>
</gene>
<dbReference type="AlphaFoldDB" id="C4XZS5"/>
<dbReference type="HOGENOM" id="CLU_1440905_0_0_1"/>
<name>C4XZS5_CLAL4</name>